<feature type="chain" id="PRO_5012943223" description="Transporter" evidence="1">
    <location>
        <begin position="21"/>
        <end position="275"/>
    </location>
</feature>
<dbReference type="EMBL" id="NCEB01000050">
    <property type="protein sequence ID" value="OYX30084.1"/>
    <property type="molecule type" value="Genomic_DNA"/>
</dbReference>
<organism evidence="2 3">
    <name type="scientific">Brevundimonas subvibrioides</name>
    <dbReference type="NCBI Taxonomy" id="74313"/>
    <lineage>
        <taxon>Bacteria</taxon>
        <taxon>Pseudomonadati</taxon>
        <taxon>Pseudomonadota</taxon>
        <taxon>Alphaproteobacteria</taxon>
        <taxon>Caulobacterales</taxon>
        <taxon>Caulobacteraceae</taxon>
        <taxon>Brevundimonas</taxon>
    </lineage>
</organism>
<dbReference type="Proteomes" id="UP000215595">
    <property type="component" value="Unassembled WGS sequence"/>
</dbReference>
<protein>
    <recommendedName>
        <fullName evidence="4">Transporter</fullName>
    </recommendedName>
</protein>
<gene>
    <name evidence="2" type="ORF">B7Z01_14975</name>
</gene>
<dbReference type="InterPro" id="IPR025737">
    <property type="entry name" value="FApF"/>
</dbReference>
<evidence type="ECO:0008006" key="4">
    <source>
        <dbReference type="Google" id="ProtNLM"/>
    </source>
</evidence>
<accession>A0A258FDM7</accession>
<proteinExistence type="predicted"/>
<evidence type="ECO:0000313" key="2">
    <source>
        <dbReference type="EMBL" id="OYX30084.1"/>
    </source>
</evidence>
<dbReference type="Pfam" id="PF13557">
    <property type="entry name" value="Phenol_MetA_deg"/>
    <property type="match status" value="1"/>
</dbReference>
<reference evidence="2 3" key="1">
    <citation type="submission" date="2017-03" db="EMBL/GenBank/DDBJ databases">
        <title>Lifting the veil on microbial sulfur biogeochemistry in mining wastewaters.</title>
        <authorList>
            <person name="Kantor R.S."/>
            <person name="Colenbrander Nelson T."/>
            <person name="Marshall S."/>
            <person name="Bennett D."/>
            <person name="Apte S."/>
            <person name="Camacho D."/>
            <person name="Thomas B.C."/>
            <person name="Warren L.A."/>
            <person name="Banfield J.F."/>
        </authorList>
    </citation>
    <scope>NUCLEOTIDE SEQUENCE [LARGE SCALE GENOMIC DNA]</scope>
    <source>
        <strain evidence="2">32-69-9</strain>
    </source>
</reference>
<dbReference type="AlphaFoldDB" id="A0A258FDM7"/>
<sequence>MSLRFALLAAVASIATVAAASSSTAQTWTPLEASRFAAEFTQPWIGVPDGSSGAPRQGWLGAPDGFFTREVHLAYDWIDADGGEAHRVIARFNYPLSRRLWVGVEAPIYQDLDSGGSGIGDIGVTAQVMLAETRDLSLNAGLGLELPTGDDSVGAGEVFGVTPQVNLWTDLGAGVSFRSRASYAARDEGGADGFGLSLALGQTVTPAEAAPLGQFTYSLAVNWFAPDEGKDVVTVTPALRTRLVDSLFLLIGVELPVSDDEPFDQRWIIQLVRGF</sequence>
<evidence type="ECO:0000256" key="1">
    <source>
        <dbReference type="SAM" id="SignalP"/>
    </source>
</evidence>
<evidence type="ECO:0000313" key="3">
    <source>
        <dbReference type="Proteomes" id="UP000215595"/>
    </source>
</evidence>
<feature type="signal peptide" evidence="1">
    <location>
        <begin position="1"/>
        <end position="20"/>
    </location>
</feature>
<comment type="caution">
    <text evidence="2">The sequence shown here is derived from an EMBL/GenBank/DDBJ whole genome shotgun (WGS) entry which is preliminary data.</text>
</comment>
<keyword evidence="1" id="KW-0732">Signal</keyword>
<name>A0A258FDM7_9CAUL</name>